<name>A0A5B7DZ31_PORTR</name>
<accession>A0A5B7DZ31</accession>
<gene>
    <name evidence="3" type="ORF">E2C01_019525</name>
</gene>
<reference evidence="3 4" key="1">
    <citation type="submission" date="2019-05" db="EMBL/GenBank/DDBJ databases">
        <title>Another draft genome of Portunus trituberculatus and its Hox gene families provides insights of decapod evolution.</title>
        <authorList>
            <person name="Jeong J.-H."/>
            <person name="Song I."/>
            <person name="Kim S."/>
            <person name="Choi T."/>
            <person name="Kim D."/>
            <person name="Ryu S."/>
            <person name="Kim W."/>
        </authorList>
    </citation>
    <scope>NUCLEOTIDE SEQUENCE [LARGE SCALE GENOMIC DNA]</scope>
    <source>
        <tissue evidence="3">Muscle</tissue>
    </source>
</reference>
<comment type="caution">
    <text evidence="3">The sequence shown here is derived from an EMBL/GenBank/DDBJ whole genome shotgun (WGS) entry which is preliminary data.</text>
</comment>
<dbReference type="EMBL" id="VSRR010001593">
    <property type="protein sequence ID" value="MPC26389.1"/>
    <property type="molecule type" value="Genomic_DNA"/>
</dbReference>
<dbReference type="Proteomes" id="UP000324222">
    <property type="component" value="Unassembled WGS sequence"/>
</dbReference>
<protein>
    <submittedName>
        <fullName evidence="3">Uncharacterized protein</fullName>
    </submittedName>
</protein>
<keyword evidence="4" id="KW-1185">Reference proteome</keyword>
<feature type="region of interest" description="Disordered" evidence="1">
    <location>
        <begin position="300"/>
        <end position="321"/>
    </location>
</feature>
<organism evidence="3 4">
    <name type="scientific">Portunus trituberculatus</name>
    <name type="common">Swimming crab</name>
    <name type="synonym">Neptunus trituberculatus</name>
    <dbReference type="NCBI Taxonomy" id="210409"/>
    <lineage>
        <taxon>Eukaryota</taxon>
        <taxon>Metazoa</taxon>
        <taxon>Ecdysozoa</taxon>
        <taxon>Arthropoda</taxon>
        <taxon>Crustacea</taxon>
        <taxon>Multicrustacea</taxon>
        <taxon>Malacostraca</taxon>
        <taxon>Eumalacostraca</taxon>
        <taxon>Eucarida</taxon>
        <taxon>Decapoda</taxon>
        <taxon>Pleocyemata</taxon>
        <taxon>Brachyura</taxon>
        <taxon>Eubrachyura</taxon>
        <taxon>Portunoidea</taxon>
        <taxon>Portunidae</taxon>
        <taxon>Portuninae</taxon>
        <taxon>Portunus</taxon>
    </lineage>
</organism>
<evidence type="ECO:0000313" key="4">
    <source>
        <dbReference type="Proteomes" id="UP000324222"/>
    </source>
</evidence>
<keyword evidence="2" id="KW-1133">Transmembrane helix</keyword>
<feature type="transmembrane region" description="Helical" evidence="2">
    <location>
        <begin position="169"/>
        <end position="191"/>
    </location>
</feature>
<feature type="compositionally biased region" description="Basic and acidic residues" evidence="1">
    <location>
        <begin position="302"/>
        <end position="313"/>
    </location>
</feature>
<keyword evidence="2" id="KW-0472">Membrane</keyword>
<evidence type="ECO:0000256" key="1">
    <source>
        <dbReference type="SAM" id="MobiDB-lite"/>
    </source>
</evidence>
<proteinExistence type="predicted"/>
<sequence length="321" mass="35634">MRQRYLSAKCANLRRTGKPCWRIRMVCSMPEYLSCSRTQGMSSLSAALSVLGLMQRTNQGLHLESLHTVPHLPCIVLDAKLHGGKTWPDGCSRKVNERAYYTLTKDDTKHSSTHLELNVLPVNLLLGILLLLQLEDVLIEVKLQLLIGIVDAQLLKTVLLLADITNKIFVIHLSAIVASYVYFVHGLYSYIKKGSLNTHLEHFKAKDVQDGDVGLAGTLVDDVVDAPHQPGEQGGVECLGHCVPHIQRLVDVQWREHSLIARLLWNAGQQLIEDVVVPLLVCLGDNAGLLKEVLCDLGTSDHPTEETQERGEGNVRNNKNK</sequence>
<evidence type="ECO:0000313" key="3">
    <source>
        <dbReference type="EMBL" id="MPC26389.1"/>
    </source>
</evidence>
<dbReference type="AlphaFoldDB" id="A0A5B7DZ31"/>
<keyword evidence="2" id="KW-0812">Transmembrane</keyword>
<feature type="transmembrane region" description="Helical" evidence="2">
    <location>
        <begin position="115"/>
        <end position="133"/>
    </location>
</feature>
<evidence type="ECO:0000256" key="2">
    <source>
        <dbReference type="SAM" id="Phobius"/>
    </source>
</evidence>